<organism evidence="3 4">
    <name type="scientific">Simkania negevensis (strain ATCC VR-1471 / DSM 27360 / Z)</name>
    <dbReference type="NCBI Taxonomy" id="331113"/>
    <lineage>
        <taxon>Bacteria</taxon>
        <taxon>Pseudomonadati</taxon>
        <taxon>Chlamydiota</taxon>
        <taxon>Chlamydiia</taxon>
        <taxon>Parachlamydiales</taxon>
        <taxon>Simkaniaceae</taxon>
        <taxon>Simkania</taxon>
    </lineage>
</organism>
<feature type="region of interest" description="Disordered" evidence="1">
    <location>
        <begin position="314"/>
        <end position="339"/>
    </location>
</feature>
<feature type="transmembrane region" description="Helical" evidence="2">
    <location>
        <begin position="171"/>
        <end position="192"/>
    </location>
</feature>
<dbReference type="KEGG" id="sng:SNE_A20890"/>
<dbReference type="STRING" id="331113.SNE_A20890"/>
<evidence type="ECO:0000313" key="3">
    <source>
        <dbReference type="EMBL" id="CCB89966.1"/>
    </source>
</evidence>
<feature type="compositionally biased region" description="Basic and acidic residues" evidence="1">
    <location>
        <begin position="322"/>
        <end position="331"/>
    </location>
</feature>
<dbReference type="Proteomes" id="UP000000496">
    <property type="component" value="Chromosome gsn.131"/>
</dbReference>
<dbReference type="SUPFAM" id="SSF52266">
    <property type="entry name" value="SGNH hydrolase"/>
    <property type="match status" value="1"/>
</dbReference>
<keyword evidence="2" id="KW-1133">Transmembrane helix</keyword>
<gene>
    <name evidence="3" type="ordered locus">SNE_A20890</name>
</gene>
<dbReference type="RefSeq" id="WP_013944432.1">
    <property type="nucleotide sequence ID" value="NC_015713.1"/>
</dbReference>
<evidence type="ECO:0008006" key="5">
    <source>
        <dbReference type="Google" id="ProtNLM"/>
    </source>
</evidence>
<evidence type="ECO:0000256" key="1">
    <source>
        <dbReference type="SAM" id="MobiDB-lite"/>
    </source>
</evidence>
<keyword evidence="2" id="KW-0472">Membrane</keyword>
<dbReference type="EMBL" id="FR872582">
    <property type="protein sequence ID" value="CCB89966.1"/>
    <property type="molecule type" value="Genomic_DNA"/>
</dbReference>
<reference evidence="3 4" key="2">
    <citation type="journal article" date="2011" name="Mol. Biol. Evol.">
        <title>Unity in variety--the pan-genome of the Chlamydiae.</title>
        <authorList>
            <person name="Collingro A."/>
            <person name="Tischler P."/>
            <person name="Weinmaier T."/>
            <person name="Penz T."/>
            <person name="Heinz E."/>
            <person name="Brunham R.C."/>
            <person name="Read T.D."/>
            <person name="Bavoil P.M."/>
            <person name="Sachse K."/>
            <person name="Kahane S."/>
            <person name="Friedman M.G."/>
            <person name="Rattei T."/>
            <person name="Myers G.S."/>
            <person name="Horn M."/>
        </authorList>
    </citation>
    <scope>NUCLEOTIDE SEQUENCE [LARGE SCALE GENOMIC DNA]</scope>
    <source>
        <strain evidence="4">ATCC VR-1471 / Z</strain>
    </source>
</reference>
<reference key="1">
    <citation type="journal article" date="2011" name="Mol. Biol. Evol.">
        <title>Unity in variety -- the pan-genome of the Chlamydiae.</title>
        <authorList>
            <person name="Collingro A."/>
            <person name="Tischler P."/>
            <person name="Weinmaier T."/>
            <person name="Penz T."/>
            <person name="Heinz E."/>
            <person name="Brunham R.C."/>
            <person name="Read T.D."/>
            <person name="Bavoil P.M."/>
            <person name="Sachse K."/>
            <person name="Kahane S."/>
            <person name="Friedman M.G."/>
            <person name="Rattei T."/>
            <person name="Myers G.S.A."/>
            <person name="Horn M."/>
        </authorList>
    </citation>
    <scope>NUCLEOTIDE SEQUENCE</scope>
    <source>
        <strain>Z</strain>
    </source>
</reference>
<keyword evidence="4" id="KW-1185">Reference proteome</keyword>
<evidence type="ECO:0000313" key="4">
    <source>
        <dbReference type="Proteomes" id="UP000000496"/>
    </source>
</evidence>
<dbReference type="AlphaFoldDB" id="F8L3U2"/>
<dbReference type="HOGENOM" id="CLU_818599_0_0_0"/>
<name>F8L3U2_SIMNZ</name>
<accession>F8L3U2</accession>
<protein>
    <recommendedName>
        <fullName evidence="5">SGNH hydrolase-type esterase domain-containing protein</fullName>
    </recommendedName>
</protein>
<keyword evidence="2" id="KW-0812">Transmembrane</keyword>
<evidence type="ECO:0000256" key="2">
    <source>
        <dbReference type="SAM" id="Phobius"/>
    </source>
</evidence>
<proteinExistence type="predicted"/>
<feature type="transmembrane region" description="Helical" evidence="2">
    <location>
        <begin position="198"/>
        <end position="217"/>
    </location>
</feature>
<dbReference type="GO" id="GO:0016788">
    <property type="term" value="F:hydrolase activity, acting on ester bonds"/>
    <property type="evidence" value="ECO:0007669"/>
    <property type="project" value="UniProtKB-ARBA"/>
</dbReference>
<sequence length="339" mass="37333">MSIIHLVGDSTLDNLIWVSKPADSVEGKLKALGGTQVINHAYDGFTTEDVLEGGSVGAVLTGIKGLEAYMSERGATLGDQVYPLQTLEEKITASPDETHYVVLSVGGNDFRVRLGNPFALLKEIPKVQERYLEILDKIQAIKGKNIRPVLMLQYRTDANEDHYLVYTVMKVLGVLTIATHVAALTALSMPLWLLAGKVTTFVAAACFFAGAIALYFIQKVIPLSMTKDIVMGKKIGMVVFDQLLSVFYQPMLERAKEKNLPVLDLSNTFDPNKKLYTSGIEPNAKGGELIAEGIHHIVKQHDFKGESMIYSKPDGKNAYQGEKNEKPEDWKVAYPADET</sequence>
<dbReference type="Gene3D" id="3.40.50.1110">
    <property type="entry name" value="SGNH hydrolase"/>
    <property type="match status" value="1"/>
</dbReference>
<dbReference type="OrthoDB" id="212722at2"/>
<dbReference type="InterPro" id="IPR036514">
    <property type="entry name" value="SGNH_hydro_sf"/>
</dbReference>
<dbReference type="eggNOG" id="COG2755">
    <property type="taxonomic scope" value="Bacteria"/>
</dbReference>